<proteinExistence type="predicted"/>
<dbReference type="InterPro" id="IPR011852">
    <property type="entry name" value="TRAP_TAXI"/>
</dbReference>
<gene>
    <name evidence="2" type="ORF">LNKW23_35140</name>
</gene>
<keyword evidence="1" id="KW-0732">Signal</keyword>
<dbReference type="PANTHER" id="PTHR42941:SF1">
    <property type="entry name" value="SLL1037 PROTEIN"/>
    <property type="match status" value="1"/>
</dbReference>
<evidence type="ECO:0000256" key="1">
    <source>
        <dbReference type="SAM" id="SignalP"/>
    </source>
</evidence>
<protein>
    <submittedName>
        <fullName evidence="2">TAXI family TRAP transporter solute-binding subunit</fullName>
    </submittedName>
</protein>
<dbReference type="SUPFAM" id="SSF53850">
    <property type="entry name" value="Periplasmic binding protein-like II"/>
    <property type="match status" value="1"/>
</dbReference>
<dbReference type="Pfam" id="PF16868">
    <property type="entry name" value="NMT1_3"/>
    <property type="match status" value="1"/>
</dbReference>
<evidence type="ECO:0000313" key="3">
    <source>
        <dbReference type="Proteomes" id="UP001239909"/>
    </source>
</evidence>
<dbReference type="PANTHER" id="PTHR42941">
    <property type="entry name" value="SLL1037 PROTEIN"/>
    <property type="match status" value="1"/>
</dbReference>
<dbReference type="Proteomes" id="UP001239909">
    <property type="component" value="Unassembled WGS sequence"/>
</dbReference>
<reference evidence="2 3" key="1">
    <citation type="submission" date="2023-04" db="EMBL/GenBank/DDBJ databases">
        <title>Marinoamorphus aggregata gen. nov., sp. Nov., isolate from tissue of brittle star Ophioplocus japonicus.</title>
        <authorList>
            <person name="Kawano K."/>
            <person name="Sawayama S."/>
            <person name="Nakagawa S."/>
        </authorList>
    </citation>
    <scope>NUCLEOTIDE SEQUENCE [LARGE SCALE GENOMIC DNA]</scope>
    <source>
        <strain evidence="2 3">NKW23</strain>
    </source>
</reference>
<dbReference type="Gene3D" id="3.40.190.10">
    <property type="entry name" value="Periplasmic binding protein-like II"/>
    <property type="match status" value="2"/>
</dbReference>
<sequence length="328" mass="34736">MNKAVTLAALGLCAVLGLSQEAGAKDRIAFGTTALSSVHYTYSVAAAKAINEHESEALDVTVISTGGAVDNLQRIRRDQIDMGLGTYATIYQAYKGIGKFEGNAMPELRALWVHAPALQAWVVREDSGVSDLQGLAGQPFTPGQRGSATEQLVIQMLEALEIEPDMQRLSLADAVDAVKDNRSIGYAKAGGTASLDGTTLELQTFTPIRLLSFSEAEVETVRAALPFIAFRSYADGEVAGFGAFTAPVQVIGQFTTASAMTDAQVEAVLTAIVDDTEIQANAFPGFAKLDVARDSVALVSIPLHAGAVKFYRSRGIEVPEALIPPEMQ</sequence>
<evidence type="ECO:0000313" key="2">
    <source>
        <dbReference type="EMBL" id="GMG84299.1"/>
    </source>
</evidence>
<feature type="signal peptide" evidence="1">
    <location>
        <begin position="1"/>
        <end position="24"/>
    </location>
</feature>
<comment type="caution">
    <text evidence="2">The sequence shown here is derived from an EMBL/GenBank/DDBJ whole genome shotgun (WGS) entry which is preliminary data.</text>
</comment>
<name>A0ABQ6LRR7_9RHOB</name>
<dbReference type="NCBIfam" id="TIGR02122">
    <property type="entry name" value="TRAP_TAXI"/>
    <property type="match status" value="1"/>
</dbReference>
<dbReference type="EMBL" id="BSYI01000033">
    <property type="protein sequence ID" value="GMG84299.1"/>
    <property type="molecule type" value="Genomic_DNA"/>
</dbReference>
<dbReference type="RefSeq" id="WP_285673311.1">
    <property type="nucleotide sequence ID" value="NZ_BSYI01000033.1"/>
</dbReference>
<organism evidence="2 3">
    <name type="scientific">Paralimibaculum aggregatum</name>
    <dbReference type="NCBI Taxonomy" id="3036245"/>
    <lineage>
        <taxon>Bacteria</taxon>
        <taxon>Pseudomonadati</taxon>
        <taxon>Pseudomonadota</taxon>
        <taxon>Alphaproteobacteria</taxon>
        <taxon>Rhodobacterales</taxon>
        <taxon>Paracoccaceae</taxon>
        <taxon>Paralimibaculum</taxon>
    </lineage>
</organism>
<accession>A0ABQ6LRR7</accession>
<feature type="chain" id="PRO_5046618852" evidence="1">
    <location>
        <begin position="25"/>
        <end position="328"/>
    </location>
</feature>
<keyword evidence="3" id="KW-1185">Reference proteome</keyword>